<dbReference type="AlphaFoldDB" id="A0AAD6ZSD7"/>
<protein>
    <submittedName>
        <fullName evidence="2">Uncharacterized protein</fullName>
    </submittedName>
</protein>
<organism evidence="2 3">
    <name type="scientific">Mycena albidolilacea</name>
    <dbReference type="NCBI Taxonomy" id="1033008"/>
    <lineage>
        <taxon>Eukaryota</taxon>
        <taxon>Fungi</taxon>
        <taxon>Dikarya</taxon>
        <taxon>Basidiomycota</taxon>
        <taxon>Agaricomycotina</taxon>
        <taxon>Agaricomycetes</taxon>
        <taxon>Agaricomycetidae</taxon>
        <taxon>Agaricales</taxon>
        <taxon>Marasmiineae</taxon>
        <taxon>Mycenaceae</taxon>
        <taxon>Mycena</taxon>
    </lineage>
</organism>
<keyword evidence="3" id="KW-1185">Reference proteome</keyword>
<reference evidence="2" key="1">
    <citation type="submission" date="2023-03" db="EMBL/GenBank/DDBJ databases">
        <title>Massive genome expansion in bonnet fungi (Mycena s.s.) driven by repeated elements and novel gene families across ecological guilds.</title>
        <authorList>
            <consortium name="Lawrence Berkeley National Laboratory"/>
            <person name="Harder C.B."/>
            <person name="Miyauchi S."/>
            <person name="Viragh M."/>
            <person name="Kuo A."/>
            <person name="Thoen E."/>
            <person name="Andreopoulos B."/>
            <person name="Lu D."/>
            <person name="Skrede I."/>
            <person name="Drula E."/>
            <person name="Henrissat B."/>
            <person name="Morin E."/>
            <person name="Kohler A."/>
            <person name="Barry K."/>
            <person name="LaButti K."/>
            <person name="Morin E."/>
            <person name="Salamov A."/>
            <person name="Lipzen A."/>
            <person name="Mereny Z."/>
            <person name="Hegedus B."/>
            <person name="Baldrian P."/>
            <person name="Stursova M."/>
            <person name="Weitz H."/>
            <person name="Taylor A."/>
            <person name="Grigoriev I.V."/>
            <person name="Nagy L.G."/>
            <person name="Martin F."/>
            <person name="Kauserud H."/>
        </authorList>
    </citation>
    <scope>NUCLEOTIDE SEQUENCE</scope>
    <source>
        <strain evidence="2">CBHHK002</strain>
    </source>
</reference>
<evidence type="ECO:0000313" key="2">
    <source>
        <dbReference type="EMBL" id="KAJ7336317.1"/>
    </source>
</evidence>
<feature type="region of interest" description="Disordered" evidence="1">
    <location>
        <begin position="611"/>
        <end position="630"/>
    </location>
</feature>
<gene>
    <name evidence="2" type="ORF">DFH08DRAFT_1018654</name>
</gene>
<name>A0AAD6ZSD7_9AGAR</name>
<feature type="compositionally biased region" description="Basic residues" evidence="1">
    <location>
        <begin position="524"/>
        <end position="538"/>
    </location>
</feature>
<dbReference type="Proteomes" id="UP001218218">
    <property type="component" value="Unassembled WGS sequence"/>
</dbReference>
<comment type="caution">
    <text evidence="2">The sequence shown here is derived from an EMBL/GenBank/DDBJ whole genome shotgun (WGS) entry which is preliminary data.</text>
</comment>
<proteinExistence type="predicted"/>
<feature type="region of interest" description="Disordered" evidence="1">
    <location>
        <begin position="482"/>
        <end position="551"/>
    </location>
</feature>
<dbReference type="EMBL" id="JARIHO010000031">
    <property type="protein sequence ID" value="KAJ7336317.1"/>
    <property type="molecule type" value="Genomic_DNA"/>
</dbReference>
<evidence type="ECO:0000313" key="3">
    <source>
        <dbReference type="Proteomes" id="UP001218218"/>
    </source>
</evidence>
<accession>A0AAD6ZSD7</accession>
<evidence type="ECO:0000256" key="1">
    <source>
        <dbReference type="SAM" id="MobiDB-lite"/>
    </source>
</evidence>
<feature type="compositionally biased region" description="Polar residues" evidence="1">
    <location>
        <begin position="483"/>
        <end position="507"/>
    </location>
</feature>
<sequence length="909" mass="103558">MILMALVNHFTDFGVLIRRGELKVHSLAPLTMASSGPRLWTPRLYPYTDDKRIFGMSPFCEATEVYLASSRMSQKRGGIEPTGHGAALWVILEKDLATERWLEFATDWLSFALGGEVVAAMPQDAIRLAWIVILDVLFLRFAHKGSHDGDALALKVLLDAQHRNFEAYLFPPHDYSFVDDLETLEADILVDEDEDEDEDNSMDGLNAGADEIPNFNHSATAPSSMPYIPKESVPLENAAEEMPAIWFQHISVFFWPVAQPKHFRRSPKDIINDYCQMRDLPARDYKSESFQETLNSSGLLARLHEICELGNLLETTHPDVENSFRYHNWKISYAQIICRWTSATITEDEREKRCPKEDKDYQFSDADAEELFRFISRKKEMHPWGYNPFAAYFLLSQACFRFYSETWLAPCLRTLEYPKIEGWNPDIVYRIIMQTPLLQNADSASSQEFLKEVDRRLSVVIHETWAHRKLMHRVNTESFRPPITSSRIASTSKKLAQSITTSTSKKPAQSLRDDEKRLRAVAKSSKKARRFHAARKTKAAATAQERRGTSSVQMEVLGDKFLPEEEEVSCRACHDKKMDERCVRILEVDERPDTADLVGAVLTCAPPHDCLQPLPQPQRRDGTTPPARDIRFVNPKDLGLTWVRPRPETFKRCGRDITRFIMRSDRNIAMSEKTLELLITNHRRVTVRGVRRRDTMQAWAYGSMTGAGARQPMGGIKGDVYGPYACHRGDTPDDIRALFRHAADSDVLVEIGTSIVPSLRSDVITMTNVDEVTRMGKHGLTCFSCTNYISALHEDRDIGLEDIGERRKSKDCEGGCYPCAQLEQTGTDKSRHEWDFAYIGVGIVIETWPNTVWCFNGRIRHGSIMPGNNSYYRNNAMSSGIHPTKRERDAARAAAICQIRHGMQLRPRI</sequence>